<feature type="compositionally biased region" description="Gly residues" evidence="2">
    <location>
        <begin position="1814"/>
        <end position="1824"/>
    </location>
</feature>
<feature type="compositionally biased region" description="Polar residues" evidence="2">
    <location>
        <begin position="2361"/>
        <end position="2373"/>
    </location>
</feature>
<feature type="region of interest" description="Disordered" evidence="2">
    <location>
        <begin position="926"/>
        <end position="957"/>
    </location>
</feature>
<feature type="compositionally biased region" description="Pro residues" evidence="2">
    <location>
        <begin position="1676"/>
        <end position="1696"/>
    </location>
</feature>
<keyword evidence="1" id="KW-0945">Host-virus interaction</keyword>
<feature type="compositionally biased region" description="Gly residues" evidence="2">
    <location>
        <begin position="1146"/>
        <end position="1155"/>
    </location>
</feature>
<evidence type="ECO:0000256" key="1">
    <source>
        <dbReference type="ARBA" id="ARBA00022581"/>
    </source>
</evidence>
<dbReference type="PANTHER" id="PTHR13037">
    <property type="entry name" value="FORMIN"/>
    <property type="match status" value="1"/>
</dbReference>
<organism evidence="5">
    <name type="scientific">Volvox carteri f. nagariensis</name>
    <dbReference type="NCBI Taxonomy" id="3068"/>
    <lineage>
        <taxon>Eukaryota</taxon>
        <taxon>Viridiplantae</taxon>
        <taxon>Chlorophyta</taxon>
        <taxon>core chlorophytes</taxon>
        <taxon>Chlorophyceae</taxon>
        <taxon>CS clade</taxon>
        <taxon>Chlamydomonadales</taxon>
        <taxon>Volvocaceae</taxon>
        <taxon>Volvox</taxon>
    </lineage>
</organism>
<feature type="region of interest" description="Disordered" evidence="2">
    <location>
        <begin position="2338"/>
        <end position="2380"/>
    </location>
</feature>
<feature type="region of interest" description="Disordered" evidence="2">
    <location>
        <begin position="578"/>
        <end position="625"/>
    </location>
</feature>
<feature type="compositionally biased region" description="Basic and acidic residues" evidence="2">
    <location>
        <begin position="122"/>
        <end position="136"/>
    </location>
</feature>
<feature type="compositionally biased region" description="Low complexity" evidence="2">
    <location>
        <begin position="1697"/>
        <end position="1706"/>
    </location>
</feature>
<feature type="region of interest" description="Disordered" evidence="2">
    <location>
        <begin position="643"/>
        <end position="676"/>
    </location>
</feature>
<dbReference type="RefSeq" id="XP_002947677.1">
    <property type="nucleotide sequence ID" value="XM_002947631.1"/>
</dbReference>
<feature type="region of interest" description="Disordered" evidence="2">
    <location>
        <begin position="1814"/>
        <end position="1851"/>
    </location>
</feature>
<keyword evidence="3" id="KW-1133">Transmembrane helix</keyword>
<evidence type="ECO:0000313" key="4">
    <source>
        <dbReference type="EMBL" id="EFJ51210.1"/>
    </source>
</evidence>
<feature type="compositionally biased region" description="Gly residues" evidence="2">
    <location>
        <begin position="2089"/>
        <end position="2107"/>
    </location>
</feature>
<keyword evidence="5" id="KW-1185">Reference proteome</keyword>
<gene>
    <name evidence="4" type="ORF">VOLCADRAFT_88062</name>
</gene>
<dbReference type="PANTHER" id="PTHR13037:SF24">
    <property type="entry name" value="POLYCOMB PROTEIN PCL-RELATED"/>
    <property type="match status" value="1"/>
</dbReference>
<feature type="region of interest" description="Disordered" evidence="2">
    <location>
        <begin position="2039"/>
        <end position="2150"/>
    </location>
</feature>
<feature type="region of interest" description="Disordered" evidence="2">
    <location>
        <begin position="392"/>
        <end position="419"/>
    </location>
</feature>
<feature type="region of interest" description="Disordered" evidence="2">
    <location>
        <begin position="1962"/>
        <end position="2025"/>
    </location>
</feature>
<feature type="compositionally biased region" description="Low complexity" evidence="2">
    <location>
        <begin position="1506"/>
        <end position="1520"/>
    </location>
</feature>
<keyword evidence="3" id="KW-0472">Membrane</keyword>
<protein>
    <submittedName>
        <fullName evidence="4">Uncharacterized protein</fullName>
    </submittedName>
</protein>
<feature type="compositionally biased region" description="Pro residues" evidence="2">
    <location>
        <begin position="2289"/>
        <end position="2301"/>
    </location>
</feature>
<feature type="region of interest" description="Disordered" evidence="2">
    <location>
        <begin position="260"/>
        <end position="289"/>
    </location>
</feature>
<feature type="compositionally biased region" description="Low complexity" evidence="2">
    <location>
        <begin position="788"/>
        <end position="801"/>
    </location>
</feature>
<feature type="compositionally biased region" description="Pro residues" evidence="2">
    <location>
        <begin position="937"/>
        <end position="954"/>
    </location>
</feature>
<proteinExistence type="predicted"/>
<dbReference type="EMBL" id="GL378328">
    <property type="protein sequence ID" value="EFJ51210.1"/>
    <property type="molecule type" value="Genomic_DNA"/>
</dbReference>
<evidence type="ECO:0000313" key="5">
    <source>
        <dbReference type="Proteomes" id="UP000001058"/>
    </source>
</evidence>
<feature type="compositionally biased region" description="Low complexity" evidence="2">
    <location>
        <begin position="2341"/>
        <end position="2350"/>
    </location>
</feature>
<feature type="compositionally biased region" description="Pro residues" evidence="2">
    <location>
        <begin position="597"/>
        <end position="617"/>
    </location>
</feature>
<feature type="compositionally biased region" description="Gly residues" evidence="2">
    <location>
        <begin position="2132"/>
        <end position="2148"/>
    </location>
</feature>
<feature type="compositionally biased region" description="Low complexity" evidence="2">
    <location>
        <begin position="142"/>
        <end position="184"/>
    </location>
</feature>
<feature type="compositionally biased region" description="Low complexity" evidence="2">
    <location>
        <begin position="1998"/>
        <end position="2025"/>
    </location>
</feature>
<dbReference type="GeneID" id="9620841"/>
<feature type="region of interest" description="Disordered" evidence="2">
    <location>
        <begin position="1503"/>
        <end position="1607"/>
    </location>
</feature>
<feature type="region of interest" description="Disordered" evidence="2">
    <location>
        <begin position="1672"/>
        <end position="1706"/>
    </location>
</feature>
<feature type="region of interest" description="Disordered" evidence="2">
    <location>
        <begin position="1127"/>
        <end position="1155"/>
    </location>
</feature>
<name>D8TMZ0_VOLCA</name>
<dbReference type="Proteomes" id="UP000001058">
    <property type="component" value="Unassembled WGS sequence"/>
</dbReference>
<feature type="region of interest" description="Disordered" evidence="2">
    <location>
        <begin position="100"/>
        <end position="191"/>
    </location>
</feature>
<feature type="compositionally biased region" description="Pro residues" evidence="2">
    <location>
        <begin position="1534"/>
        <end position="1544"/>
    </location>
</feature>
<feature type="compositionally biased region" description="Gly residues" evidence="2">
    <location>
        <begin position="266"/>
        <end position="282"/>
    </location>
</feature>
<dbReference type="KEGG" id="vcn:VOLCADRAFT_88062"/>
<feature type="transmembrane region" description="Helical" evidence="3">
    <location>
        <begin position="21"/>
        <end position="39"/>
    </location>
</feature>
<sequence length="2432" mass="238755">MPLEEISQAAWSLDAATYAPTIAVLTVVLGLIVLLSLAFPRAGPKCSNEALESAPIDVASSSDPRVVTELLSGAAEPSSDAAATQEGLLALLAHQEQFSSRGPSSHALSLREDEEEQEQDDEFHHDSTAFPRRGDVVDDDSGGSAARGDDITSPFDSAAATATSPPAGDEVSNCDNSNSDNNVSGDGGGALEGLERVIPRLRPRPPSATSAAAAAAAFTDPSVSPSSSAASSEIWHQAYQARPGSQGTALSQRDLDSAMHAPATFDGGGRSGDGGDGGGGGSSATATPWPVELATSPSATTSVAWGGGYALPQGWSSASRGGVGEAPFASCGDGGLSSYLVQSFPTDECPLSPASVADAAAAAVAAASHGGRMIRIGRGGFGGGATAAFAHRTSAEPSPPPPTPGEGSGGGSEASGRWKPPGLSYVPAVVAEGSALPLPLPPFFSRSGASCWAAEGAAAGGGRGANTTADDVAAGAEAGSSGMEAVAAEEQSRALCSLRHGGNLPQPLDTPLQWYRRRGVSGGGNGEKECTDTAAARGGVQMLSAELTGVVPPPEPHVTAAQQPVQVLLAATDDDRLRGCLPAPRPTQESVLLPNAPLMPPALPPPPPPPPSPPRASPPSAASMPYQHSTFLSHYSQLGVSGGGGSIISSPDDVQPMQSVPNTAAVGSAPAQAPPPLNVAARTSRTGAESVGGSGAATIPSLIPSGAMTLTPFMGPPETMSDPVCGHGGGGGGITAGVFVSSAPSEVSVHVTGTSLPLSDGSRADALSHAIFTSRSEARSSLTGGGAAAAACGTSSTRSSMSGGGGGGGGTSSARSSVSGGGSGGGGGAVNPRSSAVYSVVGFHEPRLSGGAMGAVHPVVEEQEMEGAAEASGSTVSLAGQCLEFSSTSTTGGDGGSGAIVLQLRASPPDADAALATAVTPSPFATRSAAQRSFDAPPQPAVHPSPQVPLPPPAAAASAARRPQLCINLGELLHPPQRPRDPASMPASTVPYAAGPGTCAAAPPAGPHAGGAGARGTASVLYTSRCSSQLLSIKLEGAAAAAAAPGSQPAAAAAAGAISRHVASTLMRHIPPGRLVRVSALAVRGCIQLLIRVQLGPPLQPAAAAGMRVRPSVGAAAAAQLTAAPNHVASGQAPAGPTEMPSPARGGSGGGGGGGFATLLPHGWREVTEATALAEPSAVITAAIPEPAVLGTPAPDAADDGGEDGDMVHVRLELLYNTAAAGGGDGGGGGEEGPAALRIVAAAEERVLLDEVYGMRGRRPYIDLTIPAWSLAGLPPGPLHLWLLRSPLDDPRVTEVTSPSLLAGSTELLLLPQQAAAELENHIRQILSEAAQHDPATTAVQPAGGGIVDTEGDAPAAAASRGVLTRGQVWSQHLQPLVADFGYVLAAAGELRAGSVAVAAATAATMAGGEMAAEAEAWWLDLATDLLGHCEAAGLAACGEVLQQAIADGGGDFGGGGGGDAADDDGAVGHTGVNAGFPWTGSPPSASSLVVASAVRPINGPGFLPTASADPDKGAAAATTHADTSVAAAEKAVTPPPALTPPSRRPSQATNRVTLPYTGGRLSPHGGSVDGDEDPLREGGEEDAAVNPYGSPFSTNNVYGSGDEEKWPEGYSRRVCTVLIRPLPPCRAWKTPASALLPRPYGSAAAGKAAAAGGCTDPQRACTKKAITAADMSPAVSPPPPLSLAPPPPPCPPRQPSEPATGSSSTAAAAAAAGAAMYGILPHSATSAAAVVSHCGSGSGSGRTQDRPCSDAMSAAFAGDTDVPSFTGCYLEPQQSGVHTGNTITDPLCATAGQMLSGVASTAAESDTAGFGFGGGGGGGGGGRRSLDGRVSGGGGGGVSSVPRRARATKSVQLPAGGGSYSILPTPIPLHMDGDKDREAAAEAAEAATSAGVTADAIAAAVGGGWLQRESLSTAGGHGAAATAAAAPAEAEAATAELPAGYEEVEVELLVASVNSLGRPQVARGASQGRTASPAAAGMDNLNNGTSAPSARRHHRSSSTATNGGGATATAPSPGHATAGSSTTAAPSANLSLLQLRELPPGPLEGLKTPTQPPGAAEADMDCLECDANREEGNPGAAVTTTREADGARVGGGGAGGGAGSNGGGRGAAERHPLQPRAAAVPTRRSSREGYGHGGNGGGARDGGGGNGNSDDDSDGLCCLRCLGYQEVECGLLLRGIDPTCGSVFAATAAATAAAAGGEDGGATTAAGREMELTRGQSAVTAASAAPASAAAATIAKREARVDVGCAGGNSARSPRDAAGAAGRLAPGADASSSQEPPPVLLAGQPGPGAQPPPSVLPPAPTAMAAGKRPLGMEAAVAAALALGYRDVTCTLLVKDDSATHGSSSSHGSSLGPGWLDMSSGEGTSESLDTQSGDDGRRRQQPYLEVRCGLLLRVLQRRRVAATEILPAAAAPSKNRFDASVGTEALKLRRGS</sequence>
<accession>D8TMZ0</accession>
<dbReference type="InParanoid" id="D8TMZ0"/>
<feature type="compositionally biased region" description="Gly residues" evidence="2">
    <location>
        <begin position="819"/>
        <end position="829"/>
    </location>
</feature>
<feature type="region of interest" description="Disordered" evidence="2">
    <location>
        <begin position="2247"/>
        <end position="2303"/>
    </location>
</feature>
<dbReference type="OrthoDB" id="10692931at2759"/>
<feature type="compositionally biased region" description="Gly residues" evidence="2">
    <location>
        <begin position="802"/>
        <end position="811"/>
    </location>
</feature>
<feature type="compositionally biased region" description="Low complexity" evidence="2">
    <location>
        <begin position="2257"/>
        <end position="2271"/>
    </location>
</feature>
<evidence type="ECO:0000256" key="3">
    <source>
        <dbReference type="SAM" id="Phobius"/>
    </source>
</evidence>
<evidence type="ECO:0000256" key="2">
    <source>
        <dbReference type="SAM" id="MobiDB-lite"/>
    </source>
</evidence>
<feature type="compositionally biased region" description="Acidic residues" evidence="2">
    <location>
        <begin position="112"/>
        <end position="121"/>
    </location>
</feature>
<feature type="region of interest" description="Disordered" evidence="2">
    <location>
        <begin position="785"/>
        <end position="830"/>
    </location>
</feature>
<reference evidence="4 5" key="1">
    <citation type="journal article" date="2010" name="Science">
        <title>Genomic analysis of organismal complexity in the multicellular green alga Volvox carteri.</title>
        <authorList>
            <person name="Prochnik S.E."/>
            <person name="Umen J."/>
            <person name="Nedelcu A.M."/>
            <person name="Hallmann A."/>
            <person name="Miller S.M."/>
            <person name="Nishii I."/>
            <person name="Ferris P."/>
            <person name="Kuo A."/>
            <person name="Mitros T."/>
            <person name="Fritz-Laylin L.K."/>
            <person name="Hellsten U."/>
            <person name="Chapman J."/>
            <person name="Simakov O."/>
            <person name="Rensing S.A."/>
            <person name="Terry A."/>
            <person name="Pangilinan J."/>
            <person name="Kapitonov V."/>
            <person name="Jurka J."/>
            <person name="Salamov A."/>
            <person name="Shapiro H."/>
            <person name="Schmutz J."/>
            <person name="Grimwood J."/>
            <person name="Lindquist E."/>
            <person name="Lucas S."/>
            <person name="Grigoriev I.V."/>
            <person name="Schmitt R."/>
            <person name="Kirk D."/>
            <person name="Rokhsar D.S."/>
        </authorList>
    </citation>
    <scope>NUCLEOTIDE SEQUENCE [LARGE SCALE GENOMIC DNA]</scope>
    <source>
        <strain evidence="5">f. Nagariensis / Eve</strain>
    </source>
</reference>
<keyword evidence="3" id="KW-0812">Transmembrane</keyword>